<organism evidence="14 15">
    <name type="scientific">Nitzschia inconspicua</name>
    <dbReference type="NCBI Taxonomy" id="303405"/>
    <lineage>
        <taxon>Eukaryota</taxon>
        <taxon>Sar</taxon>
        <taxon>Stramenopiles</taxon>
        <taxon>Ochrophyta</taxon>
        <taxon>Bacillariophyta</taxon>
        <taxon>Bacillariophyceae</taxon>
        <taxon>Bacillariophycidae</taxon>
        <taxon>Bacillariales</taxon>
        <taxon>Bacillariaceae</taxon>
        <taxon>Nitzschia</taxon>
    </lineage>
</organism>
<evidence type="ECO:0000256" key="5">
    <source>
        <dbReference type="ARBA" id="ARBA00015544"/>
    </source>
</evidence>
<evidence type="ECO:0000256" key="11">
    <source>
        <dbReference type="ARBA" id="ARBA00023080"/>
    </source>
</evidence>
<comment type="similarity">
    <text evidence="2">Belongs to the ISN1 family.</text>
</comment>
<dbReference type="GO" id="GO:0006190">
    <property type="term" value="P:inosine salvage"/>
    <property type="evidence" value="ECO:0007669"/>
    <property type="project" value="InterPro"/>
</dbReference>
<dbReference type="AlphaFoldDB" id="A0A9K3PZF6"/>
<dbReference type="GO" id="GO:0008253">
    <property type="term" value="F:5'-nucleotidase activity"/>
    <property type="evidence" value="ECO:0007669"/>
    <property type="project" value="InterPro"/>
</dbReference>
<dbReference type="EC" id="3.1.3.99" evidence="4"/>
<accession>A0A9K3PZF6</accession>
<reference evidence="14" key="2">
    <citation type="submission" date="2021-04" db="EMBL/GenBank/DDBJ databases">
        <authorList>
            <person name="Podell S."/>
        </authorList>
    </citation>
    <scope>NUCLEOTIDE SEQUENCE</scope>
    <source>
        <strain evidence="14">Hildebrandi</strain>
    </source>
</reference>
<keyword evidence="7" id="KW-0547">Nucleotide-binding</keyword>
<evidence type="ECO:0000256" key="3">
    <source>
        <dbReference type="ARBA" id="ARBA00011881"/>
    </source>
</evidence>
<dbReference type="GO" id="GO:0000287">
    <property type="term" value="F:magnesium ion binding"/>
    <property type="evidence" value="ECO:0007669"/>
    <property type="project" value="InterPro"/>
</dbReference>
<evidence type="ECO:0000256" key="2">
    <source>
        <dbReference type="ARBA" id="ARBA00005307"/>
    </source>
</evidence>
<comment type="cofactor">
    <cofactor evidence="1">
        <name>Mg(2+)</name>
        <dbReference type="ChEBI" id="CHEBI:18420"/>
    </cofactor>
</comment>
<dbReference type="Pfam" id="PF06437">
    <property type="entry name" value="ISN1"/>
    <property type="match status" value="1"/>
</dbReference>
<evidence type="ECO:0000313" key="14">
    <source>
        <dbReference type="EMBL" id="KAG7364795.1"/>
    </source>
</evidence>
<proteinExistence type="inferred from homology"/>
<dbReference type="PANTHER" id="PTHR28213">
    <property type="entry name" value="IMP-SPECIFIC 5'-NUCLEOTIDASE 1"/>
    <property type="match status" value="1"/>
</dbReference>
<keyword evidence="10" id="KW-0460">Magnesium</keyword>
<protein>
    <recommendedName>
        <fullName evidence="5">IMP-specific 5'-nucleotidase 1</fullName>
        <ecNumber evidence="4">3.1.3.99</ecNumber>
    </recommendedName>
</protein>
<reference evidence="14" key="1">
    <citation type="journal article" date="2021" name="Sci. Rep.">
        <title>Diploid genomic architecture of Nitzschia inconspicua, an elite biomass production diatom.</title>
        <authorList>
            <person name="Oliver A."/>
            <person name="Podell S."/>
            <person name="Pinowska A."/>
            <person name="Traller J.C."/>
            <person name="Smith S.R."/>
            <person name="McClure R."/>
            <person name="Beliaev A."/>
            <person name="Bohutskyi P."/>
            <person name="Hill E.A."/>
            <person name="Rabines A."/>
            <person name="Zheng H."/>
            <person name="Allen L.Z."/>
            <person name="Kuo A."/>
            <person name="Grigoriev I.V."/>
            <person name="Allen A.E."/>
            <person name="Hazlebeck D."/>
            <person name="Allen E.E."/>
        </authorList>
    </citation>
    <scope>NUCLEOTIDE SEQUENCE</scope>
    <source>
        <strain evidence="14">Hildebrandi</strain>
    </source>
</reference>
<dbReference type="OrthoDB" id="185373at2759"/>
<sequence length="499" mass="56473">MSFSSRRRNYLLTPHRRDGLVEWMKKMLMHSFVLDCLETTGGDTFSHFETLIEEHRTLEMEGSNRPSRLKQLVPTVGTFHTRLPLRQAFELYNQKHHLTKRKHIQISFNELRHILNLAQILAMRKNDSETPEMISKAWINASTTSMPSDSLEREKSEENLASDGIQNDGEFNGPKMITFDGDQTLYSDGSNFDSNPNLANYLCSLLKQGVIVAVVTAAGYEYNVEKYEFRLSGLLNYFKAKNLTAEQCERFLLFGGECNYLLALGKDYRLHPVKETGRGGWLTATKYLQDSPGNWSESDIRELLDVAEVAASQSLKDQSMKGRIIRKKRSVGLVPTSNQQIPREALDETVLRCQAQLQLMHNGSGPRIPFCAFNGGRDIWVDVGNKRVGVEVLGAYMGVNPRETLHIGDQFLNTGNDYAARDVCPCVWVTSPDETTYVLKTILRFAGVAYAQSETEKIEAEKILSGNHMTISASHVDFTEVERRTQACQEMDVFTGEMK</sequence>
<dbReference type="EMBL" id="JAGRRH010000009">
    <property type="protein sequence ID" value="KAG7364795.1"/>
    <property type="molecule type" value="Genomic_DNA"/>
</dbReference>
<dbReference type="PANTHER" id="PTHR28213:SF1">
    <property type="entry name" value="IMP-SPECIFIC 5'-NUCLEOTIDASE 1"/>
    <property type="match status" value="1"/>
</dbReference>
<feature type="region of interest" description="Disordered" evidence="13">
    <location>
        <begin position="145"/>
        <end position="173"/>
    </location>
</feature>
<dbReference type="GO" id="GO:0005524">
    <property type="term" value="F:ATP binding"/>
    <property type="evidence" value="ECO:0007669"/>
    <property type="project" value="UniProtKB-KW"/>
</dbReference>
<name>A0A9K3PZF6_9STRA</name>
<keyword evidence="6" id="KW-0479">Metal-binding</keyword>
<gene>
    <name evidence="14" type="ORF">IV203_037997</name>
</gene>
<comment type="subunit">
    <text evidence="3">Homotetramer.</text>
</comment>
<evidence type="ECO:0000256" key="12">
    <source>
        <dbReference type="ARBA" id="ARBA00047413"/>
    </source>
</evidence>
<keyword evidence="8" id="KW-0378">Hydrolase</keyword>
<evidence type="ECO:0000256" key="6">
    <source>
        <dbReference type="ARBA" id="ARBA00022723"/>
    </source>
</evidence>
<dbReference type="GO" id="GO:0071590">
    <property type="term" value="P:nicotinamide riboside biosynthetic process"/>
    <property type="evidence" value="ECO:0007669"/>
    <property type="project" value="TreeGrafter"/>
</dbReference>
<dbReference type="InterPro" id="IPR009453">
    <property type="entry name" value="ISN1"/>
</dbReference>
<evidence type="ECO:0000256" key="8">
    <source>
        <dbReference type="ARBA" id="ARBA00022801"/>
    </source>
</evidence>
<evidence type="ECO:0000256" key="7">
    <source>
        <dbReference type="ARBA" id="ARBA00022741"/>
    </source>
</evidence>
<evidence type="ECO:0000313" key="15">
    <source>
        <dbReference type="Proteomes" id="UP000693970"/>
    </source>
</evidence>
<dbReference type="Proteomes" id="UP000693970">
    <property type="component" value="Unassembled WGS sequence"/>
</dbReference>
<evidence type="ECO:0000256" key="9">
    <source>
        <dbReference type="ARBA" id="ARBA00022840"/>
    </source>
</evidence>
<evidence type="ECO:0000256" key="1">
    <source>
        <dbReference type="ARBA" id="ARBA00001946"/>
    </source>
</evidence>
<keyword evidence="9" id="KW-0067">ATP-binding</keyword>
<dbReference type="GO" id="GO:0009117">
    <property type="term" value="P:nucleotide metabolic process"/>
    <property type="evidence" value="ECO:0007669"/>
    <property type="project" value="UniProtKB-KW"/>
</dbReference>
<keyword evidence="15" id="KW-1185">Reference proteome</keyword>
<dbReference type="GO" id="GO:0071592">
    <property type="term" value="P:nicotinic acid riboside biosynthetic process"/>
    <property type="evidence" value="ECO:0007669"/>
    <property type="project" value="TreeGrafter"/>
</dbReference>
<comment type="catalytic activity">
    <reaction evidence="12">
        <text>IMP + H2O = inosine + phosphate</text>
        <dbReference type="Rhea" id="RHEA:27718"/>
        <dbReference type="ChEBI" id="CHEBI:15377"/>
        <dbReference type="ChEBI" id="CHEBI:17596"/>
        <dbReference type="ChEBI" id="CHEBI:43474"/>
        <dbReference type="ChEBI" id="CHEBI:58053"/>
        <dbReference type="EC" id="3.1.3.99"/>
    </reaction>
</comment>
<evidence type="ECO:0000256" key="13">
    <source>
        <dbReference type="SAM" id="MobiDB-lite"/>
    </source>
</evidence>
<evidence type="ECO:0000256" key="10">
    <source>
        <dbReference type="ARBA" id="ARBA00022842"/>
    </source>
</evidence>
<keyword evidence="11" id="KW-0546">Nucleotide metabolism</keyword>
<evidence type="ECO:0000256" key="4">
    <source>
        <dbReference type="ARBA" id="ARBA00012894"/>
    </source>
</evidence>
<comment type="caution">
    <text evidence="14">The sequence shown here is derived from an EMBL/GenBank/DDBJ whole genome shotgun (WGS) entry which is preliminary data.</text>
</comment>